<name>A0A1H8VQ39_9PROT</name>
<protein>
    <submittedName>
        <fullName evidence="1">Uncharacterized protein</fullName>
    </submittedName>
</protein>
<keyword evidence="2" id="KW-1185">Reference proteome</keyword>
<evidence type="ECO:0000313" key="2">
    <source>
        <dbReference type="Proteomes" id="UP000198814"/>
    </source>
</evidence>
<accession>A0A1H8VQ39</accession>
<reference evidence="2" key="1">
    <citation type="submission" date="2016-10" db="EMBL/GenBank/DDBJ databases">
        <authorList>
            <person name="Varghese N."/>
            <person name="Submissions S."/>
        </authorList>
    </citation>
    <scope>NUCLEOTIDE SEQUENCE [LARGE SCALE GENOMIC DNA]</scope>
    <source>
        <strain evidence="2">Nm76</strain>
    </source>
</reference>
<sequence>MKNLKNMLLKLKCLGFGLELNLNWEIQKDQKLLSNGSGINNKGRKKE</sequence>
<dbReference type="EMBL" id="FODO01000072">
    <property type="protein sequence ID" value="SEP17327.1"/>
    <property type="molecule type" value="Genomic_DNA"/>
</dbReference>
<organism evidence="1 2">
    <name type="scientific">Nitrosomonas oligotropha</name>
    <dbReference type="NCBI Taxonomy" id="42354"/>
    <lineage>
        <taxon>Bacteria</taxon>
        <taxon>Pseudomonadati</taxon>
        <taxon>Pseudomonadota</taxon>
        <taxon>Betaproteobacteria</taxon>
        <taxon>Nitrosomonadales</taxon>
        <taxon>Nitrosomonadaceae</taxon>
        <taxon>Nitrosomonas</taxon>
    </lineage>
</organism>
<evidence type="ECO:0000313" key="1">
    <source>
        <dbReference type="EMBL" id="SEP17327.1"/>
    </source>
</evidence>
<dbReference type="Proteomes" id="UP000198814">
    <property type="component" value="Unassembled WGS sequence"/>
</dbReference>
<dbReference type="AlphaFoldDB" id="A0A1H8VQ39"/>
<gene>
    <name evidence="1" type="ORF">SAMN05216333_1721</name>
</gene>
<proteinExistence type="predicted"/>